<reference evidence="1" key="1">
    <citation type="submission" date="2021-06" db="EMBL/GenBank/DDBJ databases">
        <authorList>
            <person name="Kallberg Y."/>
            <person name="Tangrot J."/>
            <person name="Rosling A."/>
        </authorList>
    </citation>
    <scope>NUCLEOTIDE SEQUENCE</scope>
    <source>
        <strain evidence="1">MA461A</strain>
    </source>
</reference>
<dbReference type="EMBL" id="CAJVQC010177862">
    <property type="protein sequence ID" value="CAG8851742.1"/>
    <property type="molecule type" value="Genomic_DNA"/>
</dbReference>
<feature type="non-terminal residue" evidence="1">
    <location>
        <position position="1"/>
    </location>
</feature>
<accession>A0ACA9SZ68</accession>
<feature type="non-terminal residue" evidence="1">
    <location>
        <position position="63"/>
    </location>
</feature>
<evidence type="ECO:0000313" key="1">
    <source>
        <dbReference type="EMBL" id="CAG8851742.1"/>
    </source>
</evidence>
<dbReference type="Proteomes" id="UP000789920">
    <property type="component" value="Unassembled WGS sequence"/>
</dbReference>
<keyword evidence="2" id="KW-1185">Reference proteome</keyword>
<organism evidence="1 2">
    <name type="scientific">Racocetra persica</name>
    <dbReference type="NCBI Taxonomy" id="160502"/>
    <lineage>
        <taxon>Eukaryota</taxon>
        <taxon>Fungi</taxon>
        <taxon>Fungi incertae sedis</taxon>
        <taxon>Mucoromycota</taxon>
        <taxon>Glomeromycotina</taxon>
        <taxon>Glomeromycetes</taxon>
        <taxon>Diversisporales</taxon>
        <taxon>Gigasporaceae</taxon>
        <taxon>Racocetra</taxon>
    </lineage>
</organism>
<proteinExistence type="predicted"/>
<protein>
    <submittedName>
        <fullName evidence="1">25753_t:CDS:1</fullName>
    </submittedName>
</protein>
<sequence length="63" mass="7073">QIHQHWESRLRLRMLNGHKAGLSGTSSGLVRNSSRDLIRHLIINVNVKNIDDQQEIAATGFGL</sequence>
<evidence type="ECO:0000313" key="2">
    <source>
        <dbReference type="Proteomes" id="UP000789920"/>
    </source>
</evidence>
<name>A0ACA9SZ68_9GLOM</name>
<gene>
    <name evidence="1" type="ORF">RPERSI_LOCUS36716</name>
</gene>
<comment type="caution">
    <text evidence="1">The sequence shown here is derived from an EMBL/GenBank/DDBJ whole genome shotgun (WGS) entry which is preliminary data.</text>
</comment>